<dbReference type="STRING" id="29529.SAMN04488122_0579"/>
<accession>A0A1I0P845</accession>
<organism evidence="1 2">
    <name type="scientific">Chitinophaga arvensicola</name>
    <dbReference type="NCBI Taxonomy" id="29529"/>
    <lineage>
        <taxon>Bacteria</taxon>
        <taxon>Pseudomonadati</taxon>
        <taxon>Bacteroidota</taxon>
        <taxon>Chitinophagia</taxon>
        <taxon>Chitinophagales</taxon>
        <taxon>Chitinophagaceae</taxon>
        <taxon>Chitinophaga</taxon>
    </lineage>
</organism>
<reference evidence="2" key="1">
    <citation type="submission" date="2016-10" db="EMBL/GenBank/DDBJ databases">
        <authorList>
            <person name="Varghese N."/>
            <person name="Submissions S."/>
        </authorList>
    </citation>
    <scope>NUCLEOTIDE SEQUENCE [LARGE SCALE GENOMIC DNA]</scope>
    <source>
        <strain evidence="2">DSM 3695</strain>
    </source>
</reference>
<name>A0A1I0P845_9BACT</name>
<gene>
    <name evidence="1" type="ORF">SAMN04488122_0579</name>
</gene>
<protein>
    <recommendedName>
        <fullName evidence="3">DUF4836 family protein</fullName>
    </recommendedName>
</protein>
<dbReference type="Proteomes" id="UP000199310">
    <property type="component" value="Unassembled WGS sequence"/>
</dbReference>
<keyword evidence="2" id="KW-1185">Reference proteome</keyword>
<evidence type="ECO:0008006" key="3">
    <source>
        <dbReference type="Google" id="ProtNLM"/>
    </source>
</evidence>
<dbReference type="AlphaFoldDB" id="A0A1I0P845"/>
<dbReference type="RefSeq" id="WP_089890301.1">
    <property type="nucleotide sequence ID" value="NZ_FOJG01000001.1"/>
</dbReference>
<evidence type="ECO:0000313" key="1">
    <source>
        <dbReference type="EMBL" id="SEW09703.1"/>
    </source>
</evidence>
<evidence type="ECO:0000313" key="2">
    <source>
        <dbReference type="Proteomes" id="UP000199310"/>
    </source>
</evidence>
<dbReference type="PROSITE" id="PS51257">
    <property type="entry name" value="PROKAR_LIPOPROTEIN"/>
    <property type="match status" value="1"/>
</dbReference>
<sequence length="599" mass="65496">MKKSISKVLLAAVTTAVMLSSCSKTPDESRYIPKTAGIVIELNAKQLTNKLVTNGITMDKLFEATQSKDTANEVMKVWKDAENSGIDMQSHFFASVVFQGQPAEHKSYVSLTASLKDADKFEAYLKKNIANFSLKTQSDFKYIWEEKQHAVIGWNKSAVIYISAVDPSNLERYAPGGSSTPDYPTDEPITDSAVAEPAAIAVPAANVLIDTDAEIKGWVAEVDHLFHLKKEESAGSIDAFAKLLKESADAGVFVNPEAIYNSGQLTMIPANVKKLMEGSFYTGTINFENGKILFNANTFLGKELAAIYKKYGKKEIDLDMLKKYPSENVTGFISYAFDFRMIGDIVKATGMDGMVNIMMGKSGLSMDDVLNAFEGQLTYVASDFAITKKESPYYPGEFTEKPDAKWIFSLKVGNKDAFNKLMTSPMLKEVFTREGDHYAVVNPMAAATMPAMSITEKFVTLGSDSVLLQQYLAGNGHIKLPDGIESKIKGTMMGGYVDLEKVTSVIPEDKVDGDEKVVVKKAKDLLKDVTFTSKADGSDVQHAEAVLTFKNKDQNSLVQLINLGTETVKIMQAKKAKDRAYEDSVFAGSAPVDSVVAPN</sequence>
<dbReference type="OrthoDB" id="609910at2"/>
<proteinExistence type="predicted"/>
<dbReference type="EMBL" id="FOJG01000001">
    <property type="protein sequence ID" value="SEW09703.1"/>
    <property type="molecule type" value="Genomic_DNA"/>
</dbReference>